<feature type="domain" description="Oxidoreductase acuF-like C2H2 type zinc-finger" evidence="1">
    <location>
        <begin position="344"/>
        <end position="372"/>
    </location>
</feature>
<dbReference type="OrthoDB" id="6133115at2759"/>
<dbReference type="InterPro" id="IPR058925">
    <property type="entry name" value="zf-C2H2_AcuF"/>
</dbReference>
<proteinExistence type="predicted"/>
<name>A0A232LXB0_9EURO</name>
<dbReference type="EMBL" id="NPHW01003883">
    <property type="protein sequence ID" value="OXV08800.1"/>
    <property type="molecule type" value="Genomic_DNA"/>
</dbReference>
<keyword evidence="3" id="KW-1185">Reference proteome</keyword>
<dbReference type="Proteomes" id="UP000243515">
    <property type="component" value="Unassembled WGS sequence"/>
</dbReference>
<dbReference type="PANTHER" id="PTHR35391:SF7">
    <property type="entry name" value="C2H2-TYPE DOMAIN-CONTAINING PROTEIN"/>
    <property type="match status" value="1"/>
</dbReference>
<protein>
    <recommendedName>
        <fullName evidence="1">Oxidoreductase acuF-like C2H2 type zinc-finger domain-containing protein</fullName>
    </recommendedName>
</protein>
<evidence type="ECO:0000313" key="2">
    <source>
        <dbReference type="EMBL" id="OXV08800.1"/>
    </source>
</evidence>
<gene>
    <name evidence="2" type="ORF">Egran_03437</name>
</gene>
<dbReference type="AlphaFoldDB" id="A0A232LXB0"/>
<sequence>MAVNLTSPIASYGKVCVHRFEQLCALFEDEKLQSRYEISLLQVHDSYGQFKIWASNIGALQSLPSSSSLDHRLREVPKLSEQVVNLLEDLGRSLEDVCVIASGERENRVSPFVQADVELLSINDEIDGTGTSTDPSSPVSEPLSEIREIFLSVSDAITSLFSLSILVRNNSSRDRYAKALVSASKAPLDDQFDIDHVGNKFPRLYRNDMAWLRVRLGKAITHRRQYLRYCREHHEKLAKAPAALHKGVASPELKIGINFLGVQGQPSRLFSDGDISISKPTSTLVSTTASTINPVKLENVDILERLGEEQADDRSQTSYATSVGEDGNDNRLSVVPLEEIAMPGQCFECPYCWTIQRFTHQNSWSKHVMRDLKPYVCTSEQCDLKLFADRHAWFTHELQNHLIEWRCCFCSYPPQQSLKEFQDHVRKKHADISADGQLPALTRACRQPIDRLSPTACPFCDEWEAALRKLNSHIPAATSLVVTVQQFRHHVGRHMEQLALFAIPRGYKENDDSGSSGPAPGCM</sequence>
<dbReference type="Pfam" id="PF26082">
    <property type="entry name" value="zf-C2H2_AcuF"/>
    <property type="match status" value="1"/>
</dbReference>
<evidence type="ECO:0000259" key="1">
    <source>
        <dbReference type="Pfam" id="PF26082"/>
    </source>
</evidence>
<organism evidence="2 3">
    <name type="scientific">Elaphomyces granulatus</name>
    <dbReference type="NCBI Taxonomy" id="519963"/>
    <lineage>
        <taxon>Eukaryota</taxon>
        <taxon>Fungi</taxon>
        <taxon>Dikarya</taxon>
        <taxon>Ascomycota</taxon>
        <taxon>Pezizomycotina</taxon>
        <taxon>Eurotiomycetes</taxon>
        <taxon>Eurotiomycetidae</taxon>
        <taxon>Eurotiales</taxon>
        <taxon>Elaphomycetaceae</taxon>
        <taxon>Elaphomyces</taxon>
    </lineage>
</organism>
<comment type="caution">
    <text evidence="2">The sequence shown here is derived from an EMBL/GenBank/DDBJ whole genome shotgun (WGS) entry which is preliminary data.</text>
</comment>
<evidence type="ECO:0000313" key="3">
    <source>
        <dbReference type="Proteomes" id="UP000243515"/>
    </source>
</evidence>
<dbReference type="PANTHER" id="PTHR35391">
    <property type="entry name" value="C2H2-TYPE DOMAIN-CONTAINING PROTEIN-RELATED"/>
    <property type="match status" value="1"/>
</dbReference>
<accession>A0A232LXB0</accession>
<reference evidence="2 3" key="1">
    <citation type="journal article" date="2015" name="Environ. Microbiol.">
        <title>Metagenome sequence of Elaphomyces granulatus from sporocarp tissue reveals Ascomycota ectomycorrhizal fingerprints of genome expansion and a Proteobacteria-rich microbiome.</title>
        <authorList>
            <person name="Quandt C.A."/>
            <person name="Kohler A."/>
            <person name="Hesse C.N."/>
            <person name="Sharpton T.J."/>
            <person name="Martin F."/>
            <person name="Spatafora J.W."/>
        </authorList>
    </citation>
    <scope>NUCLEOTIDE SEQUENCE [LARGE SCALE GENOMIC DNA]</scope>
    <source>
        <strain evidence="2 3">OSC145934</strain>
    </source>
</reference>